<evidence type="ECO:0000256" key="2">
    <source>
        <dbReference type="SAM" id="SignalP"/>
    </source>
</evidence>
<protein>
    <submittedName>
        <fullName evidence="3">Uncharacterized protein</fullName>
    </submittedName>
</protein>
<feature type="chain" id="PRO_5004731806" evidence="2">
    <location>
        <begin position="26"/>
        <end position="158"/>
    </location>
</feature>
<evidence type="ECO:0000313" key="4">
    <source>
        <dbReference type="Proteomes" id="UP000019377"/>
    </source>
</evidence>
<accession>V5ECJ6</accession>
<reference evidence="4" key="1">
    <citation type="journal article" date="2013" name="Genome Announc.">
        <title>Draft genome sequence of Pseudozyma brasiliensis sp. nov. strain GHG001, a high producer of endo-1,4-xylanase isolated from an insect pest of sugarcane.</title>
        <authorList>
            <person name="Oliveira J.V.D.C."/>
            <person name="dos Santos R.A.C."/>
            <person name="Borges T.A."/>
            <person name="Riano-Pachon D.M."/>
            <person name="Goldman G.H."/>
        </authorList>
    </citation>
    <scope>NUCLEOTIDE SEQUENCE [LARGE SCALE GENOMIC DNA]</scope>
    <source>
        <strain evidence="4">GHG001</strain>
    </source>
</reference>
<keyword evidence="4" id="KW-1185">Reference proteome</keyword>
<dbReference type="HOGENOM" id="CLU_1670129_0_0_1"/>
<evidence type="ECO:0000313" key="3">
    <source>
        <dbReference type="EMBL" id="EST08146.1"/>
    </source>
</evidence>
<dbReference type="OMA" id="MQIQHIL"/>
<organism evidence="3 4">
    <name type="scientific">Kalmanozyma brasiliensis (strain GHG001)</name>
    <name type="common">Yeast</name>
    <name type="synonym">Pseudozyma brasiliensis</name>
    <dbReference type="NCBI Taxonomy" id="1365824"/>
    <lineage>
        <taxon>Eukaryota</taxon>
        <taxon>Fungi</taxon>
        <taxon>Dikarya</taxon>
        <taxon>Basidiomycota</taxon>
        <taxon>Ustilaginomycotina</taxon>
        <taxon>Ustilaginomycetes</taxon>
        <taxon>Ustilaginales</taxon>
        <taxon>Ustilaginaceae</taxon>
        <taxon>Kalmanozyma</taxon>
    </lineage>
</organism>
<keyword evidence="2" id="KW-0732">Signal</keyword>
<feature type="region of interest" description="Disordered" evidence="1">
    <location>
        <begin position="36"/>
        <end position="90"/>
    </location>
</feature>
<dbReference type="OrthoDB" id="2556790at2759"/>
<dbReference type="eggNOG" id="ENOG502R2UY">
    <property type="taxonomic scope" value="Eukaryota"/>
</dbReference>
<dbReference type="EMBL" id="KI545860">
    <property type="protein sequence ID" value="EST08146.1"/>
    <property type="molecule type" value="Genomic_DNA"/>
</dbReference>
<gene>
    <name evidence="3" type="ORF">PSEUBRA_SCAF18g04690</name>
</gene>
<sequence length="158" mass="14716">MRTQRSIALQCLALMLLALCALVSAQQSGSQTASSTQASATSNAPASSGTASGSNVASGTGSSTGSGSSITGSAGSTSSASSTSTTPTTFPIASVPTTGYLAGTAAAPVPGGGSGAQGTAALGPNDSHIVSAGAMLRASLPAISASIVAAGVGVWILL</sequence>
<dbReference type="AlphaFoldDB" id="V5ECJ6"/>
<dbReference type="Proteomes" id="UP000019377">
    <property type="component" value="Unassembled WGS sequence"/>
</dbReference>
<evidence type="ECO:0000256" key="1">
    <source>
        <dbReference type="SAM" id="MobiDB-lite"/>
    </source>
</evidence>
<feature type="signal peptide" evidence="2">
    <location>
        <begin position="1"/>
        <end position="25"/>
    </location>
</feature>
<feature type="compositionally biased region" description="Low complexity" evidence="1">
    <location>
        <begin position="36"/>
        <end position="89"/>
    </location>
</feature>
<name>V5ECJ6_KALBG</name>
<proteinExistence type="predicted"/>